<keyword evidence="3" id="KW-0472">Membrane</keyword>
<dbReference type="SUPFAM" id="SSF54523">
    <property type="entry name" value="Pili subunits"/>
    <property type="match status" value="1"/>
</dbReference>
<sequence>MKRHLKNEKGLSLVELLAVIVIMAIIAAIAIPAIGNIVNNSRDKAILTESLNILAGAKIAYMEGECTAAGLCEQSVLESYVDGVTKTADGTAATYSATFADGEWTVDFNKFDDIKGDKYKLTDKSEEEIKTKLDGEAPAAGGGGGDGK</sequence>
<dbReference type="PROSITE" id="PS00409">
    <property type="entry name" value="PROKAR_NTER_METHYL"/>
    <property type="match status" value="1"/>
</dbReference>
<dbReference type="Pfam" id="PF07963">
    <property type="entry name" value="N_methyl"/>
    <property type="match status" value="1"/>
</dbReference>
<keyword evidence="3" id="KW-1133">Transmembrane helix</keyword>
<gene>
    <name evidence="4" type="ORF">CBM15_08390</name>
</gene>
<evidence type="ECO:0000256" key="1">
    <source>
        <dbReference type="ARBA" id="ARBA00004241"/>
    </source>
</evidence>
<evidence type="ECO:0008006" key="6">
    <source>
        <dbReference type="Google" id="ProtNLM"/>
    </source>
</evidence>
<evidence type="ECO:0000313" key="5">
    <source>
        <dbReference type="Proteomes" id="UP000196594"/>
    </source>
</evidence>
<evidence type="ECO:0000256" key="3">
    <source>
        <dbReference type="SAM" id="Phobius"/>
    </source>
</evidence>
<dbReference type="NCBIfam" id="TIGR02532">
    <property type="entry name" value="IV_pilin_GFxxxE"/>
    <property type="match status" value="1"/>
</dbReference>
<evidence type="ECO:0000256" key="2">
    <source>
        <dbReference type="ARBA" id="ARBA00023287"/>
    </source>
</evidence>
<protein>
    <recommendedName>
        <fullName evidence="6">Prepilin-type N-terminal cleavage/methylation domain-containing protein</fullName>
    </recommendedName>
</protein>
<comment type="caution">
    <text evidence="4">The sequence shown here is derived from an EMBL/GenBank/DDBJ whole genome shotgun (WGS) entry which is preliminary data.</text>
</comment>
<evidence type="ECO:0000313" key="4">
    <source>
        <dbReference type="EMBL" id="OUZ39386.1"/>
    </source>
</evidence>
<reference evidence="4 5" key="1">
    <citation type="journal article" date="2017" name="Int. J. Syst. Evol. Microbiol.">
        <title>Solibacillus kalamii sp. nov., isolated from a high-efficiency particulate arrestance filter system used in the International Space Station.</title>
        <authorList>
            <person name="Checinska Sielaff A."/>
            <person name="Kumar R.M."/>
            <person name="Pal D."/>
            <person name="Mayilraj S."/>
            <person name="Venkateswaran K."/>
        </authorList>
    </citation>
    <scope>NUCLEOTIDE SEQUENCE [LARGE SCALE GENOMIC DNA]</scope>
    <source>
        <strain evidence="4 5">ISSFR-015</strain>
    </source>
</reference>
<comment type="subcellular location">
    <subcellularLocation>
        <location evidence="1">Cell surface</location>
    </subcellularLocation>
</comment>
<name>A0ABX3ZI84_9BACL</name>
<proteinExistence type="predicted"/>
<keyword evidence="3" id="KW-0812">Transmembrane</keyword>
<keyword evidence="2" id="KW-0178">Competence</keyword>
<dbReference type="Proteomes" id="UP000196594">
    <property type="component" value="Unassembled WGS sequence"/>
</dbReference>
<feature type="transmembrane region" description="Helical" evidence="3">
    <location>
        <begin position="12"/>
        <end position="34"/>
    </location>
</feature>
<dbReference type="InterPro" id="IPR045584">
    <property type="entry name" value="Pilin-like"/>
</dbReference>
<dbReference type="Gene3D" id="3.30.700.10">
    <property type="entry name" value="Glycoprotein, Type 4 Pilin"/>
    <property type="match status" value="1"/>
</dbReference>
<dbReference type="EMBL" id="NHNT01000004">
    <property type="protein sequence ID" value="OUZ39386.1"/>
    <property type="molecule type" value="Genomic_DNA"/>
</dbReference>
<keyword evidence="5" id="KW-1185">Reference proteome</keyword>
<accession>A0ABX3ZI84</accession>
<dbReference type="InterPro" id="IPR012902">
    <property type="entry name" value="N_methyl_site"/>
</dbReference>
<organism evidence="4 5">
    <name type="scientific">Solibacillus kalamii</name>
    <dbReference type="NCBI Taxonomy" id="1748298"/>
    <lineage>
        <taxon>Bacteria</taxon>
        <taxon>Bacillati</taxon>
        <taxon>Bacillota</taxon>
        <taxon>Bacilli</taxon>
        <taxon>Bacillales</taxon>
        <taxon>Caryophanaceae</taxon>
        <taxon>Solibacillus</taxon>
    </lineage>
</organism>